<evidence type="ECO:0000313" key="2">
    <source>
        <dbReference type="EMBL" id="GCL43676.1"/>
    </source>
</evidence>
<reference evidence="3" key="1">
    <citation type="submission" date="2019-02" db="EMBL/GenBank/DDBJ databases">
        <title>Draft genome sequence of Dolichospermum planctonicum NIES-80.</title>
        <authorList>
            <person name="Yamaguchi H."/>
            <person name="Suzuki S."/>
            <person name="Kawachi M."/>
        </authorList>
    </citation>
    <scope>NUCLEOTIDE SEQUENCE [LARGE SCALE GENOMIC DNA]</scope>
    <source>
        <strain evidence="3">NIES-80</strain>
    </source>
</reference>
<name>A0A480AHV8_9CYAN</name>
<dbReference type="Proteomes" id="UP000299367">
    <property type="component" value="Unassembled WGS sequence"/>
</dbReference>
<comment type="caution">
    <text evidence="2">The sequence shown here is derived from an EMBL/GenBank/DDBJ whole genome shotgun (WGS) entry which is preliminary data.</text>
</comment>
<dbReference type="AlphaFoldDB" id="A0A480AHV8"/>
<proteinExistence type="predicted"/>
<gene>
    <name evidence="2" type="ORF">NIES80_33940</name>
</gene>
<feature type="transmembrane region" description="Helical" evidence="1">
    <location>
        <begin position="7"/>
        <end position="28"/>
    </location>
</feature>
<sequence>MPKLLKLTIISIFVSIIIAIIFFTYQAVSDQQWIPVRGGIPFGISGMTLIHQPIQKPSQMLDLMIVHDNKQPNQGRLAIISINNNKQLKYFPLKWPSEINLPLDLEALASIPGTNNLEFITVTSAGKAYHLKLDAQKQHLFILREFDLPDITKNSNFESFGLQNIDGKLIPIWAHRGESEEPAKIYWGILDLTKYQINLAGTADFQVPFPGGNVRHISDIKVDNAGIVYISAASDAGNDGPFESAVYVAGYLGSFGNKIFWRQNDKLFPIYRDHHHKIEGLELIPGVTGGVILGTDDENLGSYVYMIGN</sequence>
<dbReference type="EMBL" id="BJCF01000048">
    <property type="protein sequence ID" value="GCL43676.1"/>
    <property type="molecule type" value="Genomic_DNA"/>
</dbReference>
<evidence type="ECO:0000313" key="3">
    <source>
        <dbReference type="Proteomes" id="UP000299367"/>
    </source>
</evidence>
<dbReference type="OrthoDB" id="452682at2"/>
<evidence type="ECO:0008006" key="4">
    <source>
        <dbReference type="Google" id="ProtNLM"/>
    </source>
</evidence>
<organism evidence="2 3">
    <name type="scientific">Dolichospermum planctonicum</name>
    <dbReference type="NCBI Taxonomy" id="136072"/>
    <lineage>
        <taxon>Bacteria</taxon>
        <taxon>Bacillati</taxon>
        <taxon>Cyanobacteriota</taxon>
        <taxon>Cyanophyceae</taxon>
        <taxon>Nostocales</taxon>
        <taxon>Aphanizomenonaceae</taxon>
        <taxon>Dolichospermum</taxon>
    </lineage>
</organism>
<accession>A0A480AHV8</accession>
<keyword evidence="1" id="KW-0472">Membrane</keyword>
<evidence type="ECO:0000256" key="1">
    <source>
        <dbReference type="SAM" id="Phobius"/>
    </source>
</evidence>
<protein>
    <recommendedName>
        <fullName evidence="4">Glucose/Sorbosone dehydrogenase domain-containing protein</fullName>
    </recommendedName>
</protein>
<keyword evidence="1" id="KW-0812">Transmembrane</keyword>
<keyword evidence="1" id="KW-1133">Transmembrane helix</keyword>